<evidence type="ECO:0008006" key="9">
    <source>
        <dbReference type="Google" id="ProtNLM"/>
    </source>
</evidence>
<evidence type="ECO:0000313" key="8">
    <source>
        <dbReference type="Proteomes" id="UP001162131"/>
    </source>
</evidence>
<name>A0AAU9K3P7_9CILI</name>
<evidence type="ECO:0000256" key="1">
    <source>
        <dbReference type="ARBA" id="ARBA00004141"/>
    </source>
</evidence>
<sequence>MFSILSNPTLCCSNSFCCAFLCGLCMRQCNTKTSHHAKLGYIAITLLACFMSLIALIWGSWLFEKLDLIGLVDCYDDDSKCIGISVVYRISFSLGMLFITATILSLIGGEIFELFENSCWLLKIFVFFTVLLLTFMVPNYIFDWYIIFSVIVGIIFLVSQIIILIDFAYHWNEAWVENYENSNESRFWMFWLFFFPILSWILIFTMSISSFIYFQCTGPIALTSASLLFGIGLTAVSSSKLIEHGSLLTSSFISLIFNYWTFSALASNPVETCNLWESRQHNFLLVGADLFVCMLTLAYFAMKIEGKPHYEEVKTSDVSSLEMKSMKEITTTDEEYVHQQNPTQKVSLQQNSTYFHLLMTVYSLTLAMILTNWGLVTGWMTSMSFWIRICQASLCMILFFWSVLAPSCCPDRDFSL</sequence>
<dbReference type="PANTHER" id="PTHR10383:SF9">
    <property type="entry name" value="SERINE INCORPORATOR, ISOFORM F"/>
    <property type="match status" value="1"/>
</dbReference>
<evidence type="ECO:0000256" key="4">
    <source>
        <dbReference type="ARBA" id="ARBA00022989"/>
    </source>
</evidence>
<keyword evidence="5 6" id="KW-0472">Membrane</keyword>
<feature type="transmembrane region" description="Helical" evidence="6">
    <location>
        <begin position="39"/>
        <end position="63"/>
    </location>
</feature>
<comment type="caution">
    <text evidence="7">The sequence shown here is derived from an EMBL/GenBank/DDBJ whole genome shotgun (WGS) entry which is preliminary data.</text>
</comment>
<dbReference type="Pfam" id="PF03348">
    <property type="entry name" value="Serinc"/>
    <property type="match status" value="1"/>
</dbReference>
<dbReference type="EMBL" id="CAJZBQ010000054">
    <property type="protein sequence ID" value="CAG9332322.1"/>
    <property type="molecule type" value="Genomic_DNA"/>
</dbReference>
<evidence type="ECO:0000256" key="6">
    <source>
        <dbReference type="SAM" id="Phobius"/>
    </source>
</evidence>
<feature type="transmembrane region" description="Helical" evidence="6">
    <location>
        <begin position="354"/>
        <end position="373"/>
    </location>
</feature>
<evidence type="ECO:0000256" key="5">
    <source>
        <dbReference type="ARBA" id="ARBA00023136"/>
    </source>
</evidence>
<dbReference type="Proteomes" id="UP001162131">
    <property type="component" value="Unassembled WGS sequence"/>
</dbReference>
<feature type="transmembrane region" description="Helical" evidence="6">
    <location>
        <begin position="120"/>
        <end position="138"/>
    </location>
</feature>
<keyword evidence="8" id="KW-1185">Reference proteome</keyword>
<feature type="transmembrane region" description="Helical" evidence="6">
    <location>
        <begin position="190"/>
        <end position="214"/>
    </location>
</feature>
<feature type="transmembrane region" description="Helical" evidence="6">
    <location>
        <begin position="385"/>
        <end position="404"/>
    </location>
</feature>
<reference evidence="7" key="1">
    <citation type="submission" date="2021-09" db="EMBL/GenBank/DDBJ databases">
        <authorList>
            <consortium name="AG Swart"/>
            <person name="Singh M."/>
            <person name="Singh A."/>
            <person name="Seah K."/>
            <person name="Emmerich C."/>
        </authorList>
    </citation>
    <scope>NUCLEOTIDE SEQUENCE</scope>
    <source>
        <strain evidence="7">ATCC30299</strain>
    </source>
</reference>
<keyword evidence="4 6" id="KW-1133">Transmembrane helix</keyword>
<feature type="transmembrane region" description="Helical" evidence="6">
    <location>
        <begin position="144"/>
        <end position="169"/>
    </location>
</feature>
<feature type="transmembrane region" description="Helical" evidence="6">
    <location>
        <begin position="6"/>
        <end position="27"/>
    </location>
</feature>
<keyword evidence="3 6" id="KW-0812">Transmembrane</keyword>
<dbReference type="AlphaFoldDB" id="A0AAU9K3P7"/>
<gene>
    <name evidence="7" type="ORF">BSTOLATCC_MIC55772</name>
</gene>
<dbReference type="GO" id="GO:0016020">
    <property type="term" value="C:membrane"/>
    <property type="evidence" value="ECO:0007669"/>
    <property type="project" value="UniProtKB-SubCell"/>
</dbReference>
<evidence type="ECO:0000256" key="2">
    <source>
        <dbReference type="ARBA" id="ARBA00006665"/>
    </source>
</evidence>
<dbReference type="InterPro" id="IPR005016">
    <property type="entry name" value="TDE1/TMS"/>
</dbReference>
<protein>
    <recommendedName>
        <fullName evidence="9">TMS membrane protein</fullName>
    </recommendedName>
</protein>
<feature type="transmembrane region" description="Helical" evidence="6">
    <location>
        <begin position="220"/>
        <end position="238"/>
    </location>
</feature>
<evidence type="ECO:0000313" key="7">
    <source>
        <dbReference type="EMBL" id="CAG9332322.1"/>
    </source>
</evidence>
<dbReference type="PANTHER" id="PTHR10383">
    <property type="entry name" value="SERINE INCORPORATOR"/>
    <property type="match status" value="1"/>
</dbReference>
<proteinExistence type="inferred from homology"/>
<feature type="transmembrane region" description="Helical" evidence="6">
    <location>
        <begin position="282"/>
        <end position="302"/>
    </location>
</feature>
<feature type="transmembrane region" description="Helical" evidence="6">
    <location>
        <begin position="86"/>
        <end position="108"/>
    </location>
</feature>
<accession>A0AAU9K3P7</accession>
<comment type="subcellular location">
    <subcellularLocation>
        <location evidence="1">Membrane</location>
        <topology evidence="1">Multi-pass membrane protein</topology>
    </subcellularLocation>
</comment>
<comment type="similarity">
    <text evidence="2">Belongs to the TDE1 family.</text>
</comment>
<evidence type="ECO:0000256" key="3">
    <source>
        <dbReference type="ARBA" id="ARBA00022692"/>
    </source>
</evidence>
<feature type="transmembrane region" description="Helical" evidence="6">
    <location>
        <begin position="245"/>
        <end position="262"/>
    </location>
</feature>
<organism evidence="7 8">
    <name type="scientific">Blepharisma stoltei</name>
    <dbReference type="NCBI Taxonomy" id="1481888"/>
    <lineage>
        <taxon>Eukaryota</taxon>
        <taxon>Sar</taxon>
        <taxon>Alveolata</taxon>
        <taxon>Ciliophora</taxon>
        <taxon>Postciliodesmatophora</taxon>
        <taxon>Heterotrichea</taxon>
        <taxon>Heterotrichida</taxon>
        <taxon>Blepharismidae</taxon>
        <taxon>Blepharisma</taxon>
    </lineage>
</organism>